<accession>A0ACC1JK19</accession>
<name>A0ACC1JK19_9FUNG</name>
<organism evidence="1 2">
    <name type="scientific">Coemansia nantahalensis</name>
    <dbReference type="NCBI Taxonomy" id="2789366"/>
    <lineage>
        <taxon>Eukaryota</taxon>
        <taxon>Fungi</taxon>
        <taxon>Fungi incertae sedis</taxon>
        <taxon>Zoopagomycota</taxon>
        <taxon>Kickxellomycotina</taxon>
        <taxon>Kickxellomycetes</taxon>
        <taxon>Kickxellales</taxon>
        <taxon>Kickxellaceae</taxon>
        <taxon>Coemansia</taxon>
    </lineage>
</organism>
<protein>
    <submittedName>
        <fullName evidence="1">UV excision repair protein rad23</fullName>
    </submittedName>
</protein>
<dbReference type="EMBL" id="JANBUJ010003589">
    <property type="protein sequence ID" value="KAJ2760125.1"/>
    <property type="molecule type" value="Genomic_DNA"/>
</dbReference>
<keyword evidence="2" id="KW-1185">Reference proteome</keyword>
<gene>
    <name evidence="1" type="primary">RAD23</name>
    <name evidence="1" type="ORF">IWQ57_006383</name>
</gene>
<dbReference type="Proteomes" id="UP001140234">
    <property type="component" value="Unassembled WGS sequence"/>
</dbReference>
<evidence type="ECO:0000313" key="1">
    <source>
        <dbReference type="EMBL" id="KAJ2760125.1"/>
    </source>
</evidence>
<proteinExistence type="predicted"/>
<evidence type="ECO:0000313" key="2">
    <source>
        <dbReference type="Proteomes" id="UP001140234"/>
    </source>
</evidence>
<reference evidence="1" key="1">
    <citation type="submission" date="2022-07" db="EMBL/GenBank/DDBJ databases">
        <title>Phylogenomic reconstructions and comparative analyses of Kickxellomycotina fungi.</title>
        <authorList>
            <person name="Reynolds N.K."/>
            <person name="Stajich J.E."/>
            <person name="Barry K."/>
            <person name="Grigoriev I.V."/>
            <person name="Crous P."/>
            <person name="Smith M.E."/>
        </authorList>
    </citation>
    <scope>NUCLEOTIDE SEQUENCE</scope>
    <source>
        <strain evidence="1">CBS 109366</strain>
    </source>
</reference>
<sequence length="298" mass="32417">RTASVAAGSRAEPETPSPPARALPGQESQSADAAPAAQPLADTGFLSGEQYETAISNMVEMGYLREHCIKAMRASFNNPDRAVEYLLNGIPEAGLAMADSREAAQDSQQQQPAGNLFEQAARVRPSSDAQGRAGADGLTQLRQLRGTPQFRQLQQLVRANPQMLTQVLMQLAQQQPQLMRLIRAHEEEFLQMLLEGMSEEDMARLTQNSGLAGMGLGDDGDDSGGAGHRDPYLIQVTQADMEAIGRLQALGFSREVVIQAYIACEKNEEYAANYLFDHGHDDDDDDVDVDDDDVDHMG</sequence>
<feature type="non-terminal residue" evidence="1">
    <location>
        <position position="1"/>
    </location>
</feature>
<comment type="caution">
    <text evidence="1">The sequence shown here is derived from an EMBL/GenBank/DDBJ whole genome shotgun (WGS) entry which is preliminary data.</text>
</comment>